<dbReference type="Pfam" id="PF20386">
    <property type="entry name" value="DUF6681"/>
    <property type="match status" value="1"/>
</dbReference>
<comment type="caution">
    <text evidence="2">The sequence shown here is derived from an EMBL/GenBank/DDBJ whole genome shotgun (WGS) entry which is preliminary data.</text>
</comment>
<dbReference type="EMBL" id="AYZQ01000002">
    <property type="protein sequence ID" value="KRM72200.1"/>
    <property type="molecule type" value="Genomic_DNA"/>
</dbReference>
<name>A0A0R2AXU6_9LACO</name>
<keyword evidence="1" id="KW-0812">Transmembrane</keyword>
<accession>A0A0R2AXU6</accession>
<gene>
    <name evidence="2" type="ORF">FC34_GL001185</name>
</gene>
<reference evidence="2 3" key="1">
    <citation type="journal article" date="2015" name="Genome Announc.">
        <title>Expanding the biotechnology potential of lactobacilli through comparative genomics of 213 strains and associated genera.</title>
        <authorList>
            <person name="Sun Z."/>
            <person name="Harris H.M."/>
            <person name="McCann A."/>
            <person name="Guo C."/>
            <person name="Argimon S."/>
            <person name="Zhang W."/>
            <person name="Yang X."/>
            <person name="Jeffery I.B."/>
            <person name="Cooney J.C."/>
            <person name="Kagawa T.F."/>
            <person name="Liu W."/>
            <person name="Song Y."/>
            <person name="Salvetti E."/>
            <person name="Wrobel A."/>
            <person name="Rasinkangas P."/>
            <person name="Parkhill J."/>
            <person name="Rea M.C."/>
            <person name="O'Sullivan O."/>
            <person name="Ritari J."/>
            <person name="Douillard F.P."/>
            <person name="Paul Ross R."/>
            <person name="Yang R."/>
            <person name="Briner A.E."/>
            <person name="Felis G.E."/>
            <person name="de Vos W.M."/>
            <person name="Barrangou R."/>
            <person name="Klaenhammer T.R."/>
            <person name="Caufield P.W."/>
            <person name="Cui Y."/>
            <person name="Zhang H."/>
            <person name="O'Toole P.W."/>
        </authorList>
    </citation>
    <scope>NUCLEOTIDE SEQUENCE [LARGE SCALE GENOMIC DNA]</scope>
    <source>
        <strain evidence="2 3">DSM 23927</strain>
    </source>
</reference>
<keyword evidence="1" id="KW-0472">Membrane</keyword>
<keyword evidence="3" id="KW-1185">Reference proteome</keyword>
<dbReference type="STRING" id="1423727.FC34_GL001185"/>
<dbReference type="PATRIC" id="fig|1423727.3.peg.1204"/>
<protein>
    <submittedName>
        <fullName evidence="2">Uncharacterized protein</fullName>
    </submittedName>
</protein>
<sequence length="260" mass="28586">MLGYFNIQDRPKGQVFTVVAFLGNFYLLYIAIQNLRYPDFRLRGAMFLLAFVVLLYFIILNFFYFFTQKTVPFDISPKIEKALGGNQQQKKAAEQAMLAQSQPQNNGLFADDQILPANVTISTDQQANLDQLMADLVTQGAVALNYQGLDDQALTHVAEATQQPVLAMGAPVAVPFFTLQKDADQFVIMGGLNALSTQPIGTITDVGLMPVAQATKDYDLALAQVMITGGESKKLGRSGLMVTQQPYTINVQVAYQDKPT</sequence>
<proteinExistence type="predicted"/>
<evidence type="ECO:0000313" key="3">
    <source>
        <dbReference type="Proteomes" id="UP000051672"/>
    </source>
</evidence>
<evidence type="ECO:0000256" key="1">
    <source>
        <dbReference type="SAM" id="Phobius"/>
    </source>
</evidence>
<dbReference type="InterPro" id="IPR046503">
    <property type="entry name" value="DUF6681"/>
</dbReference>
<feature type="transmembrane region" description="Helical" evidence="1">
    <location>
        <begin position="15"/>
        <end position="32"/>
    </location>
</feature>
<evidence type="ECO:0000313" key="2">
    <source>
        <dbReference type="EMBL" id="KRM72200.1"/>
    </source>
</evidence>
<keyword evidence="1" id="KW-1133">Transmembrane helix</keyword>
<organism evidence="2 3">
    <name type="scientific">Lacticaseibacillus brantae DSM 23927</name>
    <dbReference type="NCBI Taxonomy" id="1423727"/>
    <lineage>
        <taxon>Bacteria</taxon>
        <taxon>Bacillati</taxon>
        <taxon>Bacillota</taxon>
        <taxon>Bacilli</taxon>
        <taxon>Lactobacillales</taxon>
        <taxon>Lactobacillaceae</taxon>
        <taxon>Lacticaseibacillus</taxon>
    </lineage>
</organism>
<dbReference type="AlphaFoldDB" id="A0A0R2AXU6"/>
<feature type="transmembrane region" description="Helical" evidence="1">
    <location>
        <begin position="44"/>
        <end position="66"/>
    </location>
</feature>
<dbReference type="Proteomes" id="UP000051672">
    <property type="component" value="Unassembled WGS sequence"/>
</dbReference>